<keyword evidence="2" id="KW-1185">Reference proteome</keyword>
<organism evidence="1 2">
    <name type="scientific">Pieris brassicae</name>
    <name type="common">White butterfly</name>
    <name type="synonym">Large white butterfly</name>
    <dbReference type="NCBI Taxonomy" id="7116"/>
    <lineage>
        <taxon>Eukaryota</taxon>
        <taxon>Metazoa</taxon>
        <taxon>Ecdysozoa</taxon>
        <taxon>Arthropoda</taxon>
        <taxon>Hexapoda</taxon>
        <taxon>Insecta</taxon>
        <taxon>Pterygota</taxon>
        <taxon>Neoptera</taxon>
        <taxon>Endopterygota</taxon>
        <taxon>Lepidoptera</taxon>
        <taxon>Glossata</taxon>
        <taxon>Ditrysia</taxon>
        <taxon>Papilionoidea</taxon>
        <taxon>Pieridae</taxon>
        <taxon>Pierinae</taxon>
        <taxon>Pieris</taxon>
    </lineage>
</organism>
<name>A0A9P0X4T9_PIEBR</name>
<gene>
    <name evidence="1" type="ORF">PIBRA_LOCUS2096</name>
</gene>
<reference evidence="1" key="1">
    <citation type="submission" date="2022-05" db="EMBL/GenBank/DDBJ databases">
        <authorList>
            <person name="Okamura Y."/>
        </authorList>
    </citation>
    <scope>NUCLEOTIDE SEQUENCE</scope>
</reference>
<proteinExistence type="predicted"/>
<comment type="caution">
    <text evidence="1">The sequence shown here is derived from an EMBL/GenBank/DDBJ whole genome shotgun (WGS) entry which is preliminary data.</text>
</comment>
<protein>
    <submittedName>
        <fullName evidence="1">Uncharacterized protein</fullName>
    </submittedName>
</protein>
<dbReference type="AlphaFoldDB" id="A0A9P0X4T9"/>
<sequence>MTHNRVHDTYSGFPRIESQTFDVFRRQTIHSAKSCRIYWRSGSKPFSCLNPEGCTGQSFDMFGLQYSPRYCKLRTLL</sequence>
<accession>A0A9P0X4T9</accession>
<dbReference type="EMBL" id="CALOZG010000002">
    <property type="protein sequence ID" value="CAH3986605.1"/>
    <property type="molecule type" value="Genomic_DNA"/>
</dbReference>
<evidence type="ECO:0000313" key="1">
    <source>
        <dbReference type="EMBL" id="CAH3986605.1"/>
    </source>
</evidence>
<evidence type="ECO:0000313" key="2">
    <source>
        <dbReference type="Proteomes" id="UP001152562"/>
    </source>
</evidence>
<dbReference type="Proteomes" id="UP001152562">
    <property type="component" value="Unassembled WGS sequence"/>
</dbReference>